<dbReference type="EMBL" id="JBHSPH010000008">
    <property type="protein sequence ID" value="MFC5864043.1"/>
    <property type="molecule type" value="Genomic_DNA"/>
</dbReference>
<keyword evidence="2" id="KW-1185">Reference proteome</keyword>
<evidence type="ECO:0000313" key="2">
    <source>
        <dbReference type="Proteomes" id="UP001596091"/>
    </source>
</evidence>
<evidence type="ECO:0000313" key="1">
    <source>
        <dbReference type="EMBL" id="MFC5864043.1"/>
    </source>
</evidence>
<organism evidence="1 2">
    <name type="scientific">Acidicapsa dinghuensis</name>
    <dbReference type="NCBI Taxonomy" id="2218256"/>
    <lineage>
        <taxon>Bacteria</taxon>
        <taxon>Pseudomonadati</taxon>
        <taxon>Acidobacteriota</taxon>
        <taxon>Terriglobia</taxon>
        <taxon>Terriglobales</taxon>
        <taxon>Acidobacteriaceae</taxon>
        <taxon>Acidicapsa</taxon>
    </lineage>
</organism>
<comment type="caution">
    <text evidence="1">The sequence shown here is derived from an EMBL/GenBank/DDBJ whole genome shotgun (WGS) entry which is preliminary data.</text>
</comment>
<sequence length="183" mass="20388">MAGEGFYDAGALRQIATNLFYGWGYNFYRAENQLRADDQLVRSQAAALLGNAMASVESAESNYRREFLPPPSRSKPFPDAVAVASAQSLERLGRSIGAIKAALTHQPVPENDRMTQRYREEAPTLQRLIAIDERLAGQCELLRTMVNQKDADTLLTRMKDLEAGMEAIRSTLQDREAVLLGRL</sequence>
<dbReference type="Proteomes" id="UP001596091">
    <property type="component" value="Unassembled WGS sequence"/>
</dbReference>
<reference evidence="2" key="1">
    <citation type="journal article" date="2019" name="Int. J. Syst. Evol. Microbiol.">
        <title>The Global Catalogue of Microorganisms (GCM) 10K type strain sequencing project: providing services to taxonomists for standard genome sequencing and annotation.</title>
        <authorList>
            <consortium name="The Broad Institute Genomics Platform"/>
            <consortium name="The Broad Institute Genome Sequencing Center for Infectious Disease"/>
            <person name="Wu L."/>
            <person name="Ma J."/>
        </authorList>
    </citation>
    <scope>NUCLEOTIDE SEQUENCE [LARGE SCALE GENOMIC DNA]</scope>
    <source>
        <strain evidence="2">JCM 4087</strain>
    </source>
</reference>
<accession>A0ABW1EM58</accession>
<name>A0ABW1EM58_9BACT</name>
<proteinExistence type="predicted"/>
<gene>
    <name evidence="1" type="ORF">ACFPT7_17185</name>
</gene>
<protein>
    <submittedName>
        <fullName evidence="1">Uncharacterized protein</fullName>
    </submittedName>
</protein>
<dbReference type="RefSeq" id="WP_263341027.1">
    <property type="nucleotide sequence ID" value="NZ_JAGSYH010000006.1"/>
</dbReference>